<accession>A0AA88AKE8</accession>
<dbReference type="Gramene" id="FCD_00013707-RA">
    <property type="protein sequence ID" value="FCD_00013707-RA:cds"/>
    <property type="gene ID" value="FCD_00013707"/>
</dbReference>
<keyword evidence="3" id="KW-1185">Reference proteome</keyword>
<dbReference type="Proteomes" id="UP001187192">
    <property type="component" value="Unassembled WGS sequence"/>
</dbReference>
<name>A0AA88AKE8_FICCA</name>
<evidence type="ECO:0000256" key="1">
    <source>
        <dbReference type="SAM" id="MobiDB-lite"/>
    </source>
</evidence>
<protein>
    <submittedName>
        <fullName evidence="2">Uncharacterized protein</fullName>
    </submittedName>
</protein>
<sequence length="90" mass="9529">MFDVSGAGEDDELGAGEKSGDNDGDGAEAGTSEMYEVGASGMYAGASEIYEIRIRDGAGAWRHKARGEVSSTEEKEMIKRIPKLNSILIS</sequence>
<gene>
    <name evidence="2" type="ORF">TIFTF001_021448</name>
</gene>
<dbReference type="EMBL" id="BTGU01000041">
    <property type="protein sequence ID" value="GMN52297.1"/>
    <property type="molecule type" value="Genomic_DNA"/>
</dbReference>
<comment type="caution">
    <text evidence="2">The sequence shown here is derived from an EMBL/GenBank/DDBJ whole genome shotgun (WGS) entry which is preliminary data.</text>
</comment>
<organism evidence="2 3">
    <name type="scientific">Ficus carica</name>
    <name type="common">Common fig</name>
    <dbReference type="NCBI Taxonomy" id="3494"/>
    <lineage>
        <taxon>Eukaryota</taxon>
        <taxon>Viridiplantae</taxon>
        <taxon>Streptophyta</taxon>
        <taxon>Embryophyta</taxon>
        <taxon>Tracheophyta</taxon>
        <taxon>Spermatophyta</taxon>
        <taxon>Magnoliopsida</taxon>
        <taxon>eudicotyledons</taxon>
        <taxon>Gunneridae</taxon>
        <taxon>Pentapetalae</taxon>
        <taxon>rosids</taxon>
        <taxon>fabids</taxon>
        <taxon>Rosales</taxon>
        <taxon>Moraceae</taxon>
        <taxon>Ficeae</taxon>
        <taxon>Ficus</taxon>
    </lineage>
</organism>
<dbReference type="AlphaFoldDB" id="A0AA88AKE8"/>
<proteinExistence type="predicted"/>
<reference evidence="2" key="1">
    <citation type="submission" date="2023-07" db="EMBL/GenBank/DDBJ databases">
        <title>draft genome sequence of fig (Ficus carica).</title>
        <authorList>
            <person name="Takahashi T."/>
            <person name="Nishimura K."/>
        </authorList>
    </citation>
    <scope>NUCLEOTIDE SEQUENCE</scope>
</reference>
<evidence type="ECO:0000313" key="3">
    <source>
        <dbReference type="Proteomes" id="UP001187192"/>
    </source>
</evidence>
<evidence type="ECO:0000313" key="2">
    <source>
        <dbReference type="EMBL" id="GMN52297.1"/>
    </source>
</evidence>
<feature type="region of interest" description="Disordered" evidence="1">
    <location>
        <begin position="1"/>
        <end position="33"/>
    </location>
</feature>